<gene>
    <name evidence="1" type="ORF">RM190_16835</name>
</gene>
<accession>A0ABU3EH19</accession>
<protein>
    <submittedName>
        <fullName evidence="1">SoxS protein</fullName>
    </submittedName>
</protein>
<evidence type="ECO:0000313" key="2">
    <source>
        <dbReference type="Proteomes" id="UP001251085"/>
    </source>
</evidence>
<dbReference type="RefSeq" id="WP_311760630.1">
    <property type="nucleotide sequence ID" value="NZ_JAVRQI010000013.1"/>
</dbReference>
<keyword evidence="2" id="KW-1185">Reference proteome</keyword>
<evidence type="ECO:0000313" key="1">
    <source>
        <dbReference type="EMBL" id="MDT1063542.1"/>
    </source>
</evidence>
<dbReference type="SUPFAM" id="SSF52833">
    <property type="entry name" value="Thioredoxin-like"/>
    <property type="match status" value="1"/>
</dbReference>
<dbReference type="EMBL" id="JAVRQI010000013">
    <property type="protein sequence ID" value="MDT1063542.1"/>
    <property type="molecule type" value="Genomic_DNA"/>
</dbReference>
<sequence length="130" mass="14297">MKPDPSKPSRRSIIGLALGASLVARQALAGQADLRLLMVRRKGCVYCAQWDKEIAPVYARHPEGRAAPLLMVDVDGPFPDGLALARMPWLTPGFILLLGGQEVTRFEGYPGADKFFPVLHDMIAEARRWG</sequence>
<reference evidence="2" key="1">
    <citation type="submission" date="2023-07" db="EMBL/GenBank/DDBJ databases">
        <title>Characterization of two Paracoccaceae strains isolated from Phycosphere and proposal of Xinfangfangia lacusdiani sp. nov.</title>
        <authorList>
            <person name="Deng Y."/>
            <person name="Zhang Y.Q."/>
        </authorList>
    </citation>
    <scope>NUCLEOTIDE SEQUENCE [LARGE SCALE GENOMIC DNA]</scope>
    <source>
        <strain evidence="2">CPCC 101403</strain>
    </source>
</reference>
<dbReference type="Gene3D" id="3.40.30.10">
    <property type="entry name" value="Glutaredoxin"/>
    <property type="match status" value="1"/>
</dbReference>
<comment type="caution">
    <text evidence="1">The sequence shown here is derived from an EMBL/GenBank/DDBJ whole genome shotgun (WGS) entry which is preliminary data.</text>
</comment>
<name>A0ABU3EH19_9RHOB</name>
<proteinExistence type="predicted"/>
<dbReference type="Proteomes" id="UP001251085">
    <property type="component" value="Unassembled WGS sequence"/>
</dbReference>
<dbReference type="InterPro" id="IPR036249">
    <property type="entry name" value="Thioredoxin-like_sf"/>
</dbReference>
<organism evidence="1 2">
    <name type="scientific">Paracoccus broussonetiae</name>
    <dbReference type="NCBI Taxonomy" id="3075834"/>
    <lineage>
        <taxon>Bacteria</taxon>
        <taxon>Pseudomonadati</taxon>
        <taxon>Pseudomonadota</taxon>
        <taxon>Alphaproteobacteria</taxon>
        <taxon>Rhodobacterales</taxon>
        <taxon>Paracoccaceae</taxon>
        <taxon>Paracoccus</taxon>
    </lineage>
</organism>